<sequence>MADTQPGPSLVSVPQRPVWLEQRPVAAQRRGNLANVLASMRPERPVLVVTSPPYGPTMLSRVANRSYCGDLTTGPTAVLAGCVPLLRQDATVVVAPRRHPNDTADPDTVLATGTGARVTLIEHSIGLLANVRAGHLVPTPPIRLPWAPASLPDGFPLHQTAYEDTYVFQHPPAADPLEADEQGTCR</sequence>
<accession>A0ABV5CT92</accession>
<keyword evidence="2" id="KW-1185">Reference proteome</keyword>
<evidence type="ECO:0000313" key="1">
    <source>
        <dbReference type="EMBL" id="MFB6395227.1"/>
    </source>
</evidence>
<evidence type="ECO:0000313" key="2">
    <source>
        <dbReference type="Proteomes" id="UP001582793"/>
    </source>
</evidence>
<dbReference type="RefSeq" id="WP_375735123.1">
    <property type="nucleotide sequence ID" value="NZ_JBCGDC010000053.1"/>
</dbReference>
<protein>
    <submittedName>
        <fullName evidence="1">Uncharacterized protein</fullName>
    </submittedName>
</protein>
<proteinExistence type="predicted"/>
<organism evidence="1 2">
    <name type="scientific">Polymorphospora lycopeni</name>
    <dbReference type="NCBI Taxonomy" id="3140240"/>
    <lineage>
        <taxon>Bacteria</taxon>
        <taxon>Bacillati</taxon>
        <taxon>Actinomycetota</taxon>
        <taxon>Actinomycetes</taxon>
        <taxon>Micromonosporales</taxon>
        <taxon>Micromonosporaceae</taxon>
        <taxon>Polymorphospora</taxon>
    </lineage>
</organism>
<comment type="caution">
    <text evidence="1">The sequence shown here is derived from an EMBL/GenBank/DDBJ whole genome shotgun (WGS) entry which is preliminary data.</text>
</comment>
<gene>
    <name evidence="1" type="ORF">AAFH96_19250</name>
</gene>
<dbReference type="EMBL" id="JBCGDC010000053">
    <property type="protein sequence ID" value="MFB6395227.1"/>
    <property type="molecule type" value="Genomic_DNA"/>
</dbReference>
<reference evidence="1 2" key="1">
    <citation type="submission" date="2024-04" db="EMBL/GenBank/DDBJ databases">
        <title>Polymorphospora sp. isolated from Baiyangdian Lake in Xiong'an New Area.</title>
        <authorList>
            <person name="Zhang X."/>
            <person name="Liu J."/>
        </authorList>
    </citation>
    <scope>NUCLEOTIDE SEQUENCE [LARGE SCALE GENOMIC DNA]</scope>
    <source>
        <strain evidence="1 2">2-325</strain>
    </source>
</reference>
<dbReference type="Proteomes" id="UP001582793">
    <property type="component" value="Unassembled WGS sequence"/>
</dbReference>
<name>A0ABV5CT92_9ACTN</name>